<evidence type="ECO:0000313" key="3">
    <source>
        <dbReference type="Proteomes" id="UP001235712"/>
    </source>
</evidence>
<comment type="caution">
    <text evidence="2">The sequence shown here is derived from an EMBL/GenBank/DDBJ whole genome shotgun (WGS) entry which is preliminary data.</text>
</comment>
<feature type="compositionally biased region" description="Polar residues" evidence="1">
    <location>
        <begin position="31"/>
        <end position="40"/>
    </location>
</feature>
<dbReference type="Proteomes" id="UP001235712">
    <property type="component" value="Unassembled WGS sequence"/>
</dbReference>
<accession>A0ABT9P2Z1</accession>
<reference evidence="2 3" key="1">
    <citation type="submission" date="2023-07" db="EMBL/GenBank/DDBJ databases">
        <title>Sequencing the genomes of 1000 actinobacteria strains.</title>
        <authorList>
            <person name="Klenk H.-P."/>
        </authorList>
    </citation>
    <scope>NUCLEOTIDE SEQUENCE [LARGE SCALE GENOMIC DNA]</scope>
    <source>
        <strain evidence="2 3">DSM 44388</strain>
    </source>
</reference>
<protein>
    <recommendedName>
        <fullName evidence="4">Parallel beta helix pectate lyase-like protein</fullName>
    </recommendedName>
</protein>
<proteinExistence type="predicted"/>
<gene>
    <name evidence="2" type="ORF">J2S57_002793</name>
</gene>
<dbReference type="InterPro" id="IPR012334">
    <property type="entry name" value="Pectin_lyas_fold"/>
</dbReference>
<dbReference type="SMART" id="SM00710">
    <property type="entry name" value="PbH1"/>
    <property type="match status" value="5"/>
</dbReference>
<evidence type="ECO:0000313" key="2">
    <source>
        <dbReference type="EMBL" id="MDP9827044.1"/>
    </source>
</evidence>
<keyword evidence="3" id="KW-1185">Reference proteome</keyword>
<evidence type="ECO:0000256" key="1">
    <source>
        <dbReference type="SAM" id="MobiDB-lite"/>
    </source>
</evidence>
<dbReference type="InterPro" id="IPR011050">
    <property type="entry name" value="Pectin_lyase_fold/virulence"/>
</dbReference>
<name>A0ABT9P2Z1_9ACTN</name>
<feature type="region of interest" description="Disordered" evidence="1">
    <location>
        <begin position="31"/>
        <end position="79"/>
    </location>
</feature>
<dbReference type="RefSeq" id="WP_307242541.1">
    <property type="nucleotide sequence ID" value="NZ_JAUSQZ010000001.1"/>
</dbReference>
<dbReference type="SUPFAM" id="SSF51126">
    <property type="entry name" value="Pectin lyase-like"/>
    <property type="match status" value="1"/>
</dbReference>
<dbReference type="InterPro" id="IPR006626">
    <property type="entry name" value="PbH1"/>
</dbReference>
<evidence type="ECO:0008006" key="4">
    <source>
        <dbReference type="Google" id="ProtNLM"/>
    </source>
</evidence>
<dbReference type="Gene3D" id="2.160.20.10">
    <property type="entry name" value="Single-stranded right-handed beta-helix, Pectin lyase-like"/>
    <property type="match status" value="1"/>
</dbReference>
<sequence>MNGPKGGPLMAVAVLGLVVTFGAGWAVGQNGSDETSQAVSTPAPDITSVATPAATTPDPDDTVLPAETSTQPSDSDDYAASRIKLPSVDKWKTPPVAVFRCPKATVTVSTSDQLQRALDTAKAGTSIRIADGLYTGKFRTSRDGTAKKPIYLCGGRGAVLEAGAVKGGYSLHFDGASYWRANGFTVRNGQKGIMVDAGTGIGLQNLLVEQIGDEAVHLRTGSTKNVVRGLTIRDTGRRKPQYGEGVYIGTAESNWCEYTDCQPDPSNDNFVLGNTISGTTAESVDIKEGTKGGVLSGNTFNGSAMTEGDSWVDVKGNGWLISNNTGTSSRADGYKVLEILDGWGWRNLFAANRSTVKGSGYAVNVTKRHSDNVVLCDNTVTSAAKGLTTIDCSRK</sequence>
<dbReference type="EMBL" id="JAUSQZ010000001">
    <property type="protein sequence ID" value="MDP9827044.1"/>
    <property type="molecule type" value="Genomic_DNA"/>
</dbReference>
<organism evidence="2 3">
    <name type="scientific">Kineosporia succinea</name>
    <dbReference type="NCBI Taxonomy" id="84632"/>
    <lineage>
        <taxon>Bacteria</taxon>
        <taxon>Bacillati</taxon>
        <taxon>Actinomycetota</taxon>
        <taxon>Actinomycetes</taxon>
        <taxon>Kineosporiales</taxon>
        <taxon>Kineosporiaceae</taxon>
        <taxon>Kineosporia</taxon>
    </lineage>
</organism>